<dbReference type="PROSITE" id="PS51864">
    <property type="entry name" value="ASTACIN"/>
    <property type="match status" value="1"/>
</dbReference>
<comment type="cofactor">
    <cofactor evidence="9">
        <name>Zn(2+)</name>
        <dbReference type="ChEBI" id="CHEBI:29105"/>
    </cofactor>
    <text evidence="9">Binds 1 zinc ion per subunit.</text>
</comment>
<keyword evidence="7" id="KW-1015">Disulfide bond</keyword>
<dbReference type="InterPro" id="IPR035914">
    <property type="entry name" value="Sperma_CUB_dom_sf"/>
</dbReference>
<dbReference type="Pfam" id="PF01400">
    <property type="entry name" value="Astacin"/>
    <property type="match status" value="1"/>
</dbReference>
<gene>
    <name evidence="12" type="ORF">Pmani_010632</name>
</gene>
<keyword evidence="13" id="KW-1185">Reference proteome</keyword>
<dbReference type="GO" id="GO:0008270">
    <property type="term" value="F:zinc ion binding"/>
    <property type="evidence" value="ECO:0007669"/>
    <property type="project" value="InterPro"/>
</dbReference>
<keyword evidence="4 9" id="KW-0378">Hydrolase</keyword>
<evidence type="ECO:0000256" key="9">
    <source>
        <dbReference type="RuleBase" id="RU361183"/>
    </source>
</evidence>
<reference evidence="12" key="1">
    <citation type="submission" date="2023-11" db="EMBL/GenBank/DDBJ databases">
        <title>Genome assemblies of two species of porcelain crab, Petrolisthes cinctipes and Petrolisthes manimaculis (Anomura: Porcellanidae).</title>
        <authorList>
            <person name="Angst P."/>
        </authorList>
    </citation>
    <scope>NUCLEOTIDE SEQUENCE</scope>
    <source>
        <strain evidence="12">PB745_02</strain>
        <tissue evidence="12">Gill</tissue>
    </source>
</reference>
<keyword evidence="2 9" id="KW-0645">Protease</keyword>
<evidence type="ECO:0000256" key="8">
    <source>
        <dbReference type="PROSITE-ProRule" id="PRU00059"/>
    </source>
</evidence>
<protein>
    <recommendedName>
        <fullName evidence="9">Metalloendopeptidase</fullName>
        <ecNumber evidence="9">3.4.24.-</ecNumber>
    </recommendedName>
</protein>
<evidence type="ECO:0000256" key="7">
    <source>
        <dbReference type="ARBA" id="ARBA00023157"/>
    </source>
</evidence>
<feature type="domain" description="Peptidase M12A" evidence="11">
    <location>
        <begin position="76"/>
        <end position="281"/>
    </location>
</feature>
<keyword evidence="6 9" id="KW-0482">Metalloprotease</keyword>
<dbReference type="EC" id="3.4.24.-" evidence="9"/>
<dbReference type="SUPFAM" id="SSF55486">
    <property type="entry name" value="Metalloproteases ('zincins'), catalytic domain"/>
    <property type="match status" value="1"/>
</dbReference>
<dbReference type="Gene3D" id="2.60.120.290">
    <property type="entry name" value="Spermadhesin, CUB domain"/>
    <property type="match status" value="3"/>
</dbReference>
<dbReference type="Proteomes" id="UP001292094">
    <property type="component" value="Unassembled WGS sequence"/>
</dbReference>
<evidence type="ECO:0000256" key="1">
    <source>
        <dbReference type="ARBA" id="ARBA00022536"/>
    </source>
</evidence>
<dbReference type="PROSITE" id="PS00022">
    <property type="entry name" value="EGF_1"/>
    <property type="match status" value="1"/>
</dbReference>
<proteinExistence type="predicted"/>
<evidence type="ECO:0000256" key="3">
    <source>
        <dbReference type="ARBA" id="ARBA00022723"/>
    </source>
</evidence>
<dbReference type="GO" id="GO:0004222">
    <property type="term" value="F:metalloendopeptidase activity"/>
    <property type="evidence" value="ECO:0007669"/>
    <property type="project" value="UniProtKB-UniRule"/>
</dbReference>
<dbReference type="PANTHER" id="PTHR10127">
    <property type="entry name" value="DISCOIDIN, CUB, EGF, LAMININ , AND ZINC METALLOPROTEASE DOMAIN CONTAINING"/>
    <property type="match status" value="1"/>
</dbReference>
<dbReference type="PROSITE" id="PS01180">
    <property type="entry name" value="CUB"/>
    <property type="match status" value="3"/>
</dbReference>
<dbReference type="SMART" id="SM00235">
    <property type="entry name" value="ZnMc"/>
    <property type="match status" value="1"/>
</dbReference>
<dbReference type="InterPro" id="IPR001506">
    <property type="entry name" value="Peptidase_M12A"/>
</dbReference>
<dbReference type="InterPro" id="IPR000742">
    <property type="entry name" value="EGF"/>
</dbReference>
<evidence type="ECO:0000259" key="11">
    <source>
        <dbReference type="PROSITE" id="PS51864"/>
    </source>
</evidence>
<name>A0AAE1UH31_9EUCA</name>
<dbReference type="AlphaFoldDB" id="A0AAE1UH31"/>
<sequence length="699" mass="78639">MKPLTAASVLVLLLATATTSFKHEVENPKPPNPSTSIIQFIADFMDGRPNPEEVDGKLFDGDMILAKIQRRPLEERAFYQYEENNLLRFWPPAPESNNPYPVVPYVIDSSVGTDCVNVIKDSIAHFEANTCITFQETTNLDQPHIIFIMADVFHVWIGRHYSLNGQENRIGPSCDKFQTLQFIGVALLYDYEELRPDRDNYVHINMENVLSGKEWLFNTYDMMDTVAYDYTSLFRENFRGGTKNGLPTISTLDPLDNYLLKVESRLTFRDMLLGNSMYNCTSIWESQCGTTSTTCLNDGYTGANCSCVCPPNFSGDNCENQIRESYYAPPTDGCTERVTTEKNLFAPNMSADVSDGLQCAIEIIAPQGLKPRLTFHTFNLQPRKTCSEGDCCYDENLQFRENYPESSTAYCGTDISSGNELTFDSQRVVIYHFRDSSVTTCGWSAALTFVSDPNCIPTEGGCTLGFNDISTYNWKSAGFDGTTEYPICSTCTQDMTGMPNTMLYLTSESFNVGTPPVDGECTDDYIQINHLYGRSEKFCGSEPIYFTSPSSSFSLEFHSNYITPATGFDITMTMASYCAIDCHQEIQLMSGETYTIESPDFKKKIFTNLNCEYNFIAPEGKQIKINKLITKVKVNTECTSDFLLVNGDGDRRYPMDTSTIICDYDTRIDHLTTNTNNLLVAYQKTGLDSRGFKMVIRAT</sequence>
<feature type="signal peptide" evidence="9">
    <location>
        <begin position="1"/>
        <end position="20"/>
    </location>
</feature>
<evidence type="ECO:0000256" key="5">
    <source>
        <dbReference type="ARBA" id="ARBA00022833"/>
    </source>
</evidence>
<evidence type="ECO:0000256" key="6">
    <source>
        <dbReference type="ARBA" id="ARBA00023049"/>
    </source>
</evidence>
<keyword evidence="3 9" id="KW-0479">Metal-binding</keyword>
<evidence type="ECO:0000313" key="12">
    <source>
        <dbReference type="EMBL" id="KAK4318334.1"/>
    </source>
</evidence>
<dbReference type="InterPro" id="IPR024079">
    <property type="entry name" value="MetalloPept_cat_dom_sf"/>
</dbReference>
<dbReference type="InterPro" id="IPR006026">
    <property type="entry name" value="Peptidase_Metallo"/>
</dbReference>
<evidence type="ECO:0000313" key="13">
    <source>
        <dbReference type="Proteomes" id="UP001292094"/>
    </source>
</evidence>
<comment type="caution">
    <text evidence="8">Lacks conserved residue(s) required for the propagation of feature annotation.</text>
</comment>
<feature type="domain" description="CUB" evidence="10">
    <location>
        <begin position="462"/>
        <end position="575"/>
    </location>
</feature>
<accession>A0AAE1UH31</accession>
<dbReference type="PRINTS" id="PR00480">
    <property type="entry name" value="ASTACIN"/>
</dbReference>
<dbReference type="EMBL" id="JAWZYT010000844">
    <property type="protein sequence ID" value="KAK4318334.1"/>
    <property type="molecule type" value="Genomic_DNA"/>
</dbReference>
<keyword evidence="5 9" id="KW-0862">Zinc</keyword>
<dbReference type="Pfam" id="PF00431">
    <property type="entry name" value="CUB"/>
    <property type="match status" value="3"/>
</dbReference>
<dbReference type="GO" id="GO:0006508">
    <property type="term" value="P:proteolysis"/>
    <property type="evidence" value="ECO:0007669"/>
    <property type="project" value="UniProtKB-KW"/>
</dbReference>
<dbReference type="Gene3D" id="3.40.390.10">
    <property type="entry name" value="Collagenase (Catalytic Domain)"/>
    <property type="match status" value="1"/>
</dbReference>
<organism evidence="12 13">
    <name type="scientific">Petrolisthes manimaculis</name>
    <dbReference type="NCBI Taxonomy" id="1843537"/>
    <lineage>
        <taxon>Eukaryota</taxon>
        <taxon>Metazoa</taxon>
        <taxon>Ecdysozoa</taxon>
        <taxon>Arthropoda</taxon>
        <taxon>Crustacea</taxon>
        <taxon>Multicrustacea</taxon>
        <taxon>Malacostraca</taxon>
        <taxon>Eumalacostraca</taxon>
        <taxon>Eucarida</taxon>
        <taxon>Decapoda</taxon>
        <taxon>Pleocyemata</taxon>
        <taxon>Anomura</taxon>
        <taxon>Galatheoidea</taxon>
        <taxon>Porcellanidae</taxon>
        <taxon>Petrolisthes</taxon>
    </lineage>
</organism>
<evidence type="ECO:0000256" key="2">
    <source>
        <dbReference type="ARBA" id="ARBA00022670"/>
    </source>
</evidence>
<evidence type="ECO:0000256" key="4">
    <source>
        <dbReference type="ARBA" id="ARBA00022801"/>
    </source>
</evidence>
<dbReference type="SUPFAM" id="SSF49854">
    <property type="entry name" value="Spermadhesin, CUB domain"/>
    <property type="match status" value="3"/>
</dbReference>
<keyword evidence="1" id="KW-0245">EGF-like domain</keyword>
<feature type="chain" id="PRO_5041779465" description="Metalloendopeptidase" evidence="9">
    <location>
        <begin position="21"/>
        <end position="699"/>
    </location>
</feature>
<dbReference type="PANTHER" id="PTHR10127:SF780">
    <property type="entry name" value="METALLOENDOPEPTIDASE"/>
    <property type="match status" value="1"/>
</dbReference>
<feature type="domain" description="CUB" evidence="10">
    <location>
        <begin position="582"/>
        <end position="699"/>
    </location>
</feature>
<feature type="domain" description="CUB" evidence="10">
    <location>
        <begin position="318"/>
        <end position="450"/>
    </location>
</feature>
<keyword evidence="9" id="KW-0732">Signal</keyword>
<dbReference type="InterPro" id="IPR000859">
    <property type="entry name" value="CUB_dom"/>
</dbReference>
<comment type="caution">
    <text evidence="12">The sequence shown here is derived from an EMBL/GenBank/DDBJ whole genome shotgun (WGS) entry which is preliminary data.</text>
</comment>
<evidence type="ECO:0000259" key="10">
    <source>
        <dbReference type="PROSITE" id="PS01180"/>
    </source>
</evidence>
<dbReference type="SMART" id="SM00042">
    <property type="entry name" value="CUB"/>
    <property type="match status" value="3"/>
</dbReference>